<protein>
    <submittedName>
        <fullName evidence="2">Mitochondrial protein</fullName>
    </submittedName>
</protein>
<dbReference type="EMBL" id="JACGWJ010000008">
    <property type="protein sequence ID" value="KAL0403885.1"/>
    <property type="molecule type" value="Genomic_DNA"/>
</dbReference>
<evidence type="ECO:0000313" key="2">
    <source>
        <dbReference type="EMBL" id="KAL0403885.1"/>
    </source>
</evidence>
<dbReference type="CDD" id="cd06222">
    <property type="entry name" value="RNase_H_like"/>
    <property type="match status" value="1"/>
</dbReference>
<accession>A0AAW2TG03</accession>
<dbReference type="InterPro" id="IPR000477">
    <property type="entry name" value="RT_dom"/>
</dbReference>
<gene>
    <name evidence="2" type="ORF">Sradi_2029300</name>
</gene>
<dbReference type="Gene3D" id="3.60.10.10">
    <property type="entry name" value="Endonuclease/exonuclease/phosphatase"/>
    <property type="match status" value="1"/>
</dbReference>
<dbReference type="Pfam" id="PF13456">
    <property type="entry name" value="RVT_3"/>
    <property type="match status" value="1"/>
</dbReference>
<dbReference type="SUPFAM" id="SSF56672">
    <property type="entry name" value="DNA/RNA polymerases"/>
    <property type="match status" value="1"/>
</dbReference>
<dbReference type="InterPro" id="IPR043502">
    <property type="entry name" value="DNA/RNA_pol_sf"/>
</dbReference>
<comment type="caution">
    <text evidence="2">The sequence shown here is derived from an EMBL/GenBank/DDBJ whole genome shotgun (WGS) entry which is preliminary data.</text>
</comment>
<dbReference type="InterPro" id="IPR036691">
    <property type="entry name" value="Endo/exonu/phosph_ase_sf"/>
</dbReference>
<dbReference type="GO" id="GO:0003676">
    <property type="term" value="F:nucleic acid binding"/>
    <property type="evidence" value="ECO:0007669"/>
    <property type="project" value="InterPro"/>
</dbReference>
<dbReference type="AlphaFoldDB" id="A0AAW2TG03"/>
<dbReference type="InterPro" id="IPR005135">
    <property type="entry name" value="Endo/exonuclease/phosphatase"/>
</dbReference>
<dbReference type="InterPro" id="IPR026960">
    <property type="entry name" value="RVT-Znf"/>
</dbReference>
<dbReference type="GO" id="GO:0004523">
    <property type="term" value="F:RNA-DNA hybrid ribonuclease activity"/>
    <property type="evidence" value="ECO:0007669"/>
    <property type="project" value="InterPro"/>
</dbReference>
<proteinExistence type="predicted"/>
<dbReference type="InterPro" id="IPR002156">
    <property type="entry name" value="RNaseH_domain"/>
</dbReference>
<dbReference type="PROSITE" id="PS50878">
    <property type="entry name" value="RT_POL"/>
    <property type="match status" value="1"/>
</dbReference>
<dbReference type="InterPro" id="IPR044730">
    <property type="entry name" value="RNase_H-like_dom_plant"/>
</dbReference>
<dbReference type="Pfam" id="PF00078">
    <property type="entry name" value="RVT_1"/>
    <property type="match status" value="1"/>
</dbReference>
<dbReference type="SUPFAM" id="SSF56219">
    <property type="entry name" value="DNase I-like"/>
    <property type="match status" value="1"/>
</dbReference>
<feature type="domain" description="Reverse transcriptase" evidence="1">
    <location>
        <begin position="338"/>
        <end position="620"/>
    </location>
</feature>
<name>A0AAW2TG03_SESRA</name>
<reference evidence="2" key="2">
    <citation type="journal article" date="2024" name="Plant">
        <title>Genomic evolution and insights into agronomic trait innovations of Sesamum species.</title>
        <authorList>
            <person name="Miao H."/>
            <person name="Wang L."/>
            <person name="Qu L."/>
            <person name="Liu H."/>
            <person name="Sun Y."/>
            <person name="Le M."/>
            <person name="Wang Q."/>
            <person name="Wei S."/>
            <person name="Zheng Y."/>
            <person name="Lin W."/>
            <person name="Duan Y."/>
            <person name="Cao H."/>
            <person name="Xiong S."/>
            <person name="Wang X."/>
            <person name="Wei L."/>
            <person name="Li C."/>
            <person name="Ma Q."/>
            <person name="Ju M."/>
            <person name="Zhao R."/>
            <person name="Li G."/>
            <person name="Mu C."/>
            <person name="Tian Q."/>
            <person name="Mei H."/>
            <person name="Zhang T."/>
            <person name="Gao T."/>
            <person name="Zhang H."/>
        </authorList>
    </citation>
    <scope>NUCLEOTIDE SEQUENCE</scope>
    <source>
        <strain evidence="2">G02</strain>
    </source>
</reference>
<dbReference type="CDD" id="cd01650">
    <property type="entry name" value="RT_nLTR_like"/>
    <property type="match status" value="1"/>
</dbReference>
<dbReference type="PANTHER" id="PTHR19446">
    <property type="entry name" value="REVERSE TRANSCRIPTASES"/>
    <property type="match status" value="1"/>
</dbReference>
<sequence>MSLLVWNCQGLWGPWTVRTLGRLLRENNPSLVFLAETKCSLRCIESLKRQFDMNGFGVPSIGKSGGLAVLWVKSTNIQLQNYSQNHIDLTVELEEGQPGWRFTGIYGEPDVNRRVITWQLLSRLRALSCRAWLCAGDFNEILDNSEKLGGPPRPNWQMRNFRQSLSVCELHDIGFTGDPFTWSNRQLSPHTVLERFDRACANLNWSHQFQEASVSRLQQTCSDHAALLISLLDRPNSEGDWVDSEEGIRQCVVSHFRGVYTSGRPNPADIATSTECIRQVVEATMAEELLRPYTADEVSTALSQMAPFKSPGPDGMSPIFFQKFWHIVHREVTRCVLNLLNSFIMPPGMNSTHIVLIPKCKHPEYLTHFRPISLCNVVYKIASKTIANRLKGLLDKIISLAQSAFVPAPLITDNILLAFEFNHFMNSKSKGGQGWMALKLDVNKAYDKVKWSFLEQVMVKLGFPPPFIRLVMLCVSSVSFSFLLGGKSFGSIIPERGLRQGDPLSPYLFLLCTESFSSLLQIAEQEGRLQGMSICRAAPSISHLLFADDTLIFYRASPKSTRAVLDVLDVYHRASGQEINFSKSFVAFSKNTGEHLCSRIVTELTIRRENKMELYLGLPSKVSRSKKALFSTIRDSIWKRISGWNAKLFSQAGREVLIKSALQAIPTYAMGCFRLPVTLLREIQGDIFQASLGSRPSFTWRSLMAGLPLFRAGCRWRVGSGTQIRAWVDPWIQRPRSFRPISLLPPDLANACVSDLIDSVSNDWKVELVNQIFWPCDSALILAIPLSRLGDPDLLIWHYSRDGSFSVRSAYHLATSLEEEPCSSSRTELESSWWRKVWQAQIPNKVKVFVWRACVNTLPTGANLGKRISGFLSVCPFCCEEFEDVSGILSPPSYSILPVCGARSGELAEAWVAREAIQLDVRYGWRRVILEGDCAVLIRKLGSRTEDLSPLGPLVNDILGFSNSFLSCQFSWIPRLGNGVAHFLA</sequence>
<evidence type="ECO:0000259" key="1">
    <source>
        <dbReference type="PROSITE" id="PS50878"/>
    </source>
</evidence>
<organism evidence="2">
    <name type="scientific">Sesamum radiatum</name>
    <name type="common">Black benniseed</name>
    <dbReference type="NCBI Taxonomy" id="300843"/>
    <lineage>
        <taxon>Eukaryota</taxon>
        <taxon>Viridiplantae</taxon>
        <taxon>Streptophyta</taxon>
        <taxon>Embryophyta</taxon>
        <taxon>Tracheophyta</taxon>
        <taxon>Spermatophyta</taxon>
        <taxon>Magnoliopsida</taxon>
        <taxon>eudicotyledons</taxon>
        <taxon>Gunneridae</taxon>
        <taxon>Pentapetalae</taxon>
        <taxon>asterids</taxon>
        <taxon>lamiids</taxon>
        <taxon>Lamiales</taxon>
        <taxon>Pedaliaceae</taxon>
        <taxon>Sesamum</taxon>
    </lineage>
</organism>
<dbReference type="Pfam" id="PF03372">
    <property type="entry name" value="Exo_endo_phos"/>
    <property type="match status" value="1"/>
</dbReference>
<reference evidence="2" key="1">
    <citation type="submission" date="2020-06" db="EMBL/GenBank/DDBJ databases">
        <authorList>
            <person name="Li T."/>
            <person name="Hu X."/>
            <person name="Zhang T."/>
            <person name="Song X."/>
            <person name="Zhang H."/>
            <person name="Dai N."/>
            <person name="Sheng W."/>
            <person name="Hou X."/>
            <person name="Wei L."/>
        </authorList>
    </citation>
    <scope>NUCLEOTIDE SEQUENCE</scope>
    <source>
        <strain evidence="2">G02</strain>
        <tissue evidence="2">Leaf</tissue>
    </source>
</reference>
<dbReference type="Pfam" id="PF13966">
    <property type="entry name" value="zf-RVT"/>
    <property type="match status" value="1"/>
</dbReference>